<protein>
    <submittedName>
        <fullName evidence="2">Peptidase_C39 like family</fullName>
    </submittedName>
</protein>
<evidence type="ECO:0000313" key="3">
    <source>
        <dbReference type="Proteomes" id="UP000055060"/>
    </source>
</evidence>
<feature type="non-terminal residue" evidence="2">
    <location>
        <position position="1"/>
    </location>
</feature>
<dbReference type="Pfam" id="PF13529">
    <property type="entry name" value="Peptidase_C39_2"/>
    <property type="match status" value="1"/>
</dbReference>
<gene>
    <name evidence="2" type="ORF">LARV_01643</name>
</gene>
<sequence>PTATPLPASVRLDGVVYQTQHGYFNYCAPANLFMALSYWGWQGKVTDLGPALKPFAKDKNVMPYELVDYVNTNTNLKAIERVGGDPDLLKRMLAAGYPVLIEKGFRTRDLNGRISWMGHYNVITGYDDAKQVFIVQDSYIKENNEVTYDQLGEEWLSFNYLYILVYPADKEPEVLGLLGNAADENANLRAALEKSSTQIYQTQGVDQFFAWFNYGTNLVSLQDYTGAAQAYDQALTLYNQLPDDLSTRPYRILWYETGPFFAYYYTGRYTDVVQLATNNSIAQVKDDEPALEESFYWRAMARVALGETGGAVDDVQSCLKYHEGFSPCVALAQQLGVQP</sequence>
<dbReference type="SUPFAM" id="SSF48452">
    <property type="entry name" value="TPR-like"/>
    <property type="match status" value="1"/>
</dbReference>
<dbReference type="SUPFAM" id="SSF54001">
    <property type="entry name" value="Cysteine proteinases"/>
    <property type="match status" value="1"/>
</dbReference>
<feature type="domain" description="Peptidase C39-like" evidence="1">
    <location>
        <begin position="15"/>
        <end position="139"/>
    </location>
</feature>
<name>A0A0S7B8P8_9CHLR</name>
<dbReference type="InterPro" id="IPR039564">
    <property type="entry name" value="Peptidase_C39-like"/>
</dbReference>
<dbReference type="Proteomes" id="UP000055060">
    <property type="component" value="Unassembled WGS sequence"/>
</dbReference>
<organism evidence="2">
    <name type="scientific">Longilinea arvoryzae</name>
    <dbReference type="NCBI Taxonomy" id="360412"/>
    <lineage>
        <taxon>Bacteria</taxon>
        <taxon>Bacillati</taxon>
        <taxon>Chloroflexota</taxon>
        <taxon>Anaerolineae</taxon>
        <taxon>Anaerolineales</taxon>
        <taxon>Anaerolineaceae</taxon>
        <taxon>Longilinea</taxon>
    </lineage>
</organism>
<dbReference type="InterPro" id="IPR011990">
    <property type="entry name" value="TPR-like_helical_dom_sf"/>
</dbReference>
<dbReference type="InterPro" id="IPR038765">
    <property type="entry name" value="Papain-like_cys_pep_sf"/>
</dbReference>
<dbReference type="EMBL" id="DF967972">
    <property type="protein sequence ID" value="GAP13884.1"/>
    <property type="molecule type" value="Genomic_DNA"/>
</dbReference>
<evidence type="ECO:0000313" key="2">
    <source>
        <dbReference type="EMBL" id="GAP13884.1"/>
    </source>
</evidence>
<dbReference type="Gene3D" id="1.25.40.10">
    <property type="entry name" value="Tetratricopeptide repeat domain"/>
    <property type="match status" value="1"/>
</dbReference>
<evidence type="ECO:0000259" key="1">
    <source>
        <dbReference type="Pfam" id="PF13529"/>
    </source>
</evidence>
<accession>A0A0S7B8P8</accession>
<proteinExistence type="predicted"/>
<reference evidence="2" key="1">
    <citation type="submission" date="2015-07" db="EMBL/GenBank/DDBJ databases">
        <title>Draft Genome Sequences of Anaerolinea thermolimosa IMO-1, Bellilinea caldifistulae GOMI-1, Leptolinea tardivitalis YMTK-2, Levilinea saccharolytica KIBI-1,Longilinea arvoryzae KOME-1, Previously Described as Members of the Anaerolineaceae (Chloroflexi).</title>
        <authorList>
            <person name="Sekiguchi Y."/>
            <person name="Ohashi A."/>
            <person name="Matsuura N."/>
            <person name="Tourlousse M.D."/>
        </authorList>
    </citation>
    <scope>NUCLEOTIDE SEQUENCE [LARGE SCALE GENOMIC DNA]</scope>
    <source>
        <strain evidence="2">KOME-1</strain>
    </source>
</reference>
<dbReference type="AlphaFoldDB" id="A0A0S7B8P8"/>
<dbReference type="RefSeq" id="WP_075073187.1">
    <property type="nucleotide sequence ID" value="NZ_DF967972.1"/>
</dbReference>
<dbReference type="STRING" id="360412.LARV_01643"/>
<keyword evidence="3" id="KW-1185">Reference proteome</keyword>
<dbReference type="Gene3D" id="3.90.70.10">
    <property type="entry name" value="Cysteine proteinases"/>
    <property type="match status" value="1"/>
</dbReference>